<dbReference type="EMBL" id="CAJEWN010000013">
    <property type="protein sequence ID" value="CAD2133468.1"/>
    <property type="molecule type" value="Genomic_DNA"/>
</dbReference>
<dbReference type="OrthoDB" id="10693843at2759"/>
<sequence length="508" mass="57469">MTSRIHSKLCQLLKRQKNVDKEKEVKIAPIEQRNVEEEGLNVVELDVGCTQKGGLSLWYNSYRYIFTSKNCKSWRCSDRPCSAKVSVLSIEGDHARGILMGEHDHMGDPIGLEVEKRRKVFNERIRANPTVKTKNLAEELRKGTAEDTELLVRFGTDNAVQQRAARLRKKAIGCVTKRPLKIGTATSLKEKNSECEKDDSSLFDFAQSLYKKWEEMGLVQLWNNGGIEGKSARECFRCLLALTLIPIQHVRRAFCLLIDESPLGLEDYFAYFCSTYIGMTEFENQLGSNAFRPGVEMERASHIGFGLTTSASLAESRFGSFASTSLSTNFEPASGTFGQTDSEASSSGCNRRLSSIITPRWDLPIDYPAQFAVDFWNVHVQAMNDVFRANNALDRLRHPGLPEYILDFNEDVDTELNNLTHTNSNRKPNSRNIINYANIRVILNGASYETDEEIMDIVHLLGSQMEQLTRKLGHNKRNIDGEDDEYFEIALENENLLENSIVDLKPSI</sequence>
<organism evidence="1 2">
    <name type="scientific">Meloidogyne enterolobii</name>
    <name type="common">Root-knot nematode worm</name>
    <name type="synonym">Meloidogyne mayaguensis</name>
    <dbReference type="NCBI Taxonomy" id="390850"/>
    <lineage>
        <taxon>Eukaryota</taxon>
        <taxon>Metazoa</taxon>
        <taxon>Ecdysozoa</taxon>
        <taxon>Nematoda</taxon>
        <taxon>Chromadorea</taxon>
        <taxon>Rhabditida</taxon>
        <taxon>Tylenchina</taxon>
        <taxon>Tylenchomorpha</taxon>
        <taxon>Tylenchoidea</taxon>
        <taxon>Meloidogynidae</taxon>
        <taxon>Meloidogyninae</taxon>
        <taxon>Meloidogyne</taxon>
    </lineage>
</organism>
<evidence type="ECO:0000313" key="1">
    <source>
        <dbReference type="EMBL" id="CAD2133468.1"/>
    </source>
</evidence>
<evidence type="ECO:0000313" key="2">
    <source>
        <dbReference type="Proteomes" id="UP000580250"/>
    </source>
</evidence>
<accession>A0A6V7TUS6</accession>
<dbReference type="Gene3D" id="2.20.25.240">
    <property type="match status" value="1"/>
</dbReference>
<name>A0A6V7TUS6_MELEN</name>
<gene>
    <name evidence="1" type="ORF">MENT_LOCUS4039</name>
</gene>
<comment type="caution">
    <text evidence="1">The sequence shown here is derived from an EMBL/GenBank/DDBJ whole genome shotgun (WGS) entry which is preliminary data.</text>
</comment>
<reference evidence="1 2" key="1">
    <citation type="submission" date="2020-08" db="EMBL/GenBank/DDBJ databases">
        <authorList>
            <person name="Koutsovoulos G."/>
            <person name="Danchin GJ E."/>
        </authorList>
    </citation>
    <scope>NUCLEOTIDE SEQUENCE [LARGE SCALE GENOMIC DNA]</scope>
</reference>
<dbReference type="AlphaFoldDB" id="A0A6V7TUS6"/>
<dbReference type="Proteomes" id="UP000580250">
    <property type="component" value="Unassembled WGS sequence"/>
</dbReference>
<protein>
    <submittedName>
        <fullName evidence="1">Uncharacterized protein</fullName>
    </submittedName>
</protein>
<proteinExistence type="predicted"/>